<sequence length="460" mass="52208">MAIQQTKVFVEDLQRGMFVSRLDRPWTRTPFALQGFYIRDLEEIRQLQKFCRYVYVDVVKTVGDVGVKLRKITRAAESAAKDTPTQTTPRSIPVAINCKPVQVRHNSYAPPEPVRKEASKARQLHEHIVLGMHQVMVQLQANQPLPTAQVNHTVSQMVDSVLRSPDAFSWLARVREKDEQTYSHSVRASVWAVVFGRHIGLRRQELVQLGVATLLKDVGKLYLPETVLKAEKRDPRAELEYRKFVDYSVKLLSSDPNIDRHVLTIVQCHKEQYDGSGYPKGLRGGQIPVLARMCGIVTYYDEATNPRGAEFPVPPSRAVAQLYELRDSAFQEQLVVEFIQSIGLYPTGTQVELSTGEIAVVVEQSHQRRLKPKVMLVTDAQKKLLAKPRLFDMAADDDRKLALVKKGKKSLAEVGLITITQDMDPSRYPAIDVARVRDQYLYEQRLPAFVARFLPPRLSS</sequence>
<proteinExistence type="predicted"/>
<organism evidence="2 3">
    <name type="scientific">Microbulbifer elongatus</name>
    <dbReference type="NCBI Taxonomy" id="86173"/>
    <lineage>
        <taxon>Bacteria</taxon>
        <taxon>Pseudomonadati</taxon>
        <taxon>Pseudomonadota</taxon>
        <taxon>Gammaproteobacteria</taxon>
        <taxon>Cellvibrionales</taxon>
        <taxon>Microbulbiferaceae</taxon>
        <taxon>Microbulbifer</taxon>
    </lineage>
</organism>
<protein>
    <submittedName>
        <fullName evidence="2">DUF3391 domain-containing protein</fullName>
    </submittedName>
</protein>
<dbReference type="PANTHER" id="PTHR43155:SF2">
    <property type="entry name" value="CYCLIC DI-GMP PHOSPHODIESTERASE PA4108"/>
    <property type="match status" value="1"/>
</dbReference>
<dbReference type="InterPro" id="IPR021812">
    <property type="entry name" value="DUF3391"/>
</dbReference>
<dbReference type="InterPro" id="IPR003607">
    <property type="entry name" value="HD/PDEase_dom"/>
</dbReference>
<reference evidence="2" key="1">
    <citation type="thesis" date="2020" institute="Technische Universitat Dresden" country="Dresden, Germany">
        <title>The Agarolytic System of Microbulbifer elongatus PORT2, Isolated from Batu Karas, Pangandaran West Java Indonesia.</title>
        <authorList>
            <person name="Anggraeni S.R."/>
        </authorList>
    </citation>
    <scope>NUCLEOTIDE SEQUENCE</scope>
    <source>
        <strain evidence="2">PORT2</strain>
    </source>
</reference>
<evidence type="ECO:0000313" key="3">
    <source>
        <dbReference type="Proteomes" id="UP001205566"/>
    </source>
</evidence>
<dbReference type="Proteomes" id="UP001205566">
    <property type="component" value="Unassembled WGS sequence"/>
</dbReference>
<dbReference type="PANTHER" id="PTHR43155">
    <property type="entry name" value="CYCLIC DI-GMP PHOSPHODIESTERASE PA4108-RELATED"/>
    <property type="match status" value="1"/>
</dbReference>
<dbReference type="Gene3D" id="1.10.3210.10">
    <property type="entry name" value="Hypothetical protein af1432"/>
    <property type="match status" value="1"/>
</dbReference>
<name>A0ABT1NZ78_9GAMM</name>
<feature type="domain" description="HD-GYP" evidence="1">
    <location>
        <begin position="159"/>
        <end position="354"/>
    </location>
</feature>
<comment type="caution">
    <text evidence="2">The sequence shown here is derived from an EMBL/GenBank/DDBJ whole genome shotgun (WGS) entry which is preliminary data.</text>
</comment>
<keyword evidence="3" id="KW-1185">Reference proteome</keyword>
<dbReference type="InterPro" id="IPR037522">
    <property type="entry name" value="HD_GYP_dom"/>
</dbReference>
<dbReference type="PROSITE" id="PS51832">
    <property type="entry name" value="HD_GYP"/>
    <property type="match status" value="1"/>
</dbReference>
<dbReference type="Pfam" id="PF11871">
    <property type="entry name" value="DUF3391"/>
    <property type="match status" value="1"/>
</dbReference>
<accession>A0ABT1NZ78</accession>
<dbReference type="Pfam" id="PF13487">
    <property type="entry name" value="HD_5"/>
    <property type="match status" value="1"/>
</dbReference>
<dbReference type="SUPFAM" id="SSF109604">
    <property type="entry name" value="HD-domain/PDEase-like"/>
    <property type="match status" value="1"/>
</dbReference>
<gene>
    <name evidence="2" type="ORF">HXX02_07030</name>
</gene>
<evidence type="ECO:0000259" key="1">
    <source>
        <dbReference type="PROSITE" id="PS51832"/>
    </source>
</evidence>
<evidence type="ECO:0000313" key="2">
    <source>
        <dbReference type="EMBL" id="MCQ3829194.1"/>
    </source>
</evidence>
<dbReference type="RefSeq" id="WP_255874088.1">
    <property type="nucleotide sequence ID" value="NZ_JACASI010000018.1"/>
</dbReference>
<dbReference type="EMBL" id="JACASI010000018">
    <property type="protein sequence ID" value="MCQ3829194.1"/>
    <property type="molecule type" value="Genomic_DNA"/>
</dbReference>
<dbReference type="CDD" id="cd00077">
    <property type="entry name" value="HDc"/>
    <property type="match status" value="1"/>
</dbReference>